<evidence type="ECO:0000256" key="1">
    <source>
        <dbReference type="SAM" id="MobiDB-lite"/>
    </source>
</evidence>
<keyword evidence="2" id="KW-0614">Plasmid</keyword>
<reference evidence="2 3" key="1">
    <citation type="submission" date="2007-07" db="EMBL/GenBank/DDBJ databases">
        <title>Complete sequence of plasmid pXAUT01 of Xanthobacter autotrophicus Py2.</title>
        <authorList>
            <consortium name="US DOE Joint Genome Institute"/>
            <person name="Copeland A."/>
            <person name="Lucas S."/>
            <person name="Lapidus A."/>
            <person name="Barry K."/>
            <person name="Glavina del Rio T."/>
            <person name="Hammon N."/>
            <person name="Israni S."/>
            <person name="Dalin E."/>
            <person name="Tice H."/>
            <person name="Pitluck S."/>
            <person name="Sims D."/>
            <person name="Brettin T."/>
            <person name="Bruce D."/>
            <person name="Detter J.C."/>
            <person name="Han C."/>
            <person name="Tapia R."/>
            <person name="Brainard J."/>
            <person name="Schmutz J."/>
            <person name="Larimer F."/>
            <person name="Land M."/>
            <person name="Hauser L."/>
            <person name="Kyrpides N."/>
            <person name="Kim E."/>
            <person name="Ensigns S.A."/>
            <person name="Richardson P."/>
        </authorList>
    </citation>
    <scope>NUCLEOTIDE SEQUENCE [LARGE SCALE GENOMIC DNA]</scope>
    <source>
        <strain evidence="3">ATCC BAA-1158 / Py2</strain>
        <plasmid evidence="3">Plasmid pXAUT01</plasmid>
    </source>
</reference>
<dbReference type="InterPro" id="IPR029058">
    <property type="entry name" value="AB_hydrolase_fold"/>
</dbReference>
<sequence>MSRTWRIGIDISLALIGNEHVTMTLQNGFSPPAADTVSLSLETISFDSTSWGSAPVLRPTNREMRVVDPARLLQALFIYTQDSVERTILFWDTLRQRADNMLAHERAGKPALLDFDYDVLLDARQFEHPANYALLRVTRVGDECLEDCLDASKPPVVILDPRAGHGPGIGGFRQESEVGVALHQGHPVYFVTFFPEPAPGQTLADVLHALRRFIEEVSRLHPGQAPVLYGNCQAGWAVTLLAADCAGLTGTTVLNGTPLSYWAGESGINPMRIAAGFEGGAWLTHLLADLGDGRFDGAFLVQNFEGLKPEAVWEKYANLYAHVDTERERFLAFERWWGGYYFLSREEILAIVENFFVGNRLEQGRVRICHGCHVDLRRIRNPMVIFASYGDDITPPHQALGWIPTVYRDTDDLKAAGQRIVYLVNRHVGHLGIFVSAKVARLEHRAILESLPRIEALPPGLYEMKIDNPSGDPDCRAGDYTVRFEARQVSDIRFAREDAAFERVRDLSERNEAFYRTFVSPWVRAVTTPWSAAALEAMHPMRTSRLLLSEGFLPWMRGVRRLAEMIGADRHLAAPDNPFKVAEAVAVSRVTEGIEQGRRLRDAAWERVFDSLYGGPNAAGPAVPASPATAGDALPRDRGSI</sequence>
<dbReference type="HOGENOM" id="CLU_014618_0_0_5"/>
<dbReference type="eggNOG" id="COG3243">
    <property type="taxonomic scope" value="Bacteria"/>
</dbReference>
<gene>
    <name evidence="2" type="ordered locus">Xaut_4838</name>
</gene>
<proteinExistence type="predicted"/>
<feature type="compositionally biased region" description="Low complexity" evidence="1">
    <location>
        <begin position="620"/>
        <end position="631"/>
    </location>
</feature>
<evidence type="ECO:0000313" key="2">
    <source>
        <dbReference type="EMBL" id="ABS70050.1"/>
    </source>
</evidence>
<dbReference type="KEGG" id="xau:Xaut_4838"/>
<feature type="region of interest" description="Disordered" evidence="1">
    <location>
        <begin position="620"/>
        <end position="641"/>
    </location>
</feature>
<name>A7IPV4_XANP2</name>
<dbReference type="Gene3D" id="3.40.50.1820">
    <property type="entry name" value="alpha/beta hydrolase"/>
    <property type="match status" value="1"/>
</dbReference>
<dbReference type="Proteomes" id="UP000002417">
    <property type="component" value="Plasmid pXAUT01"/>
</dbReference>
<organism evidence="2 3">
    <name type="scientific">Xanthobacter autotrophicus (strain ATCC BAA-1158 / Py2)</name>
    <dbReference type="NCBI Taxonomy" id="78245"/>
    <lineage>
        <taxon>Bacteria</taxon>
        <taxon>Pseudomonadati</taxon>
        <taxon>Pseudomonadota</taxon>
        <taxon>Alphaproteobacteria</taxon>
        <taxon>Hyphomicrobiales</taxon>
        <taxon>Xanthobacteraceae</taxon>
        <taxon>Xanthobacter</taxon>
    </lineage>
</organism>
<keyword evidence="3" id="KW-1185">Reference proteome</keyword>
<dbReference type="PANTHER" id="PTHR36837">
    <property type="entry name" value="POLY(3-HYDROXYALKANOATE) POLYMERASE SUBUNIT PHAC"/>
    <property type="match status" value="1"/>
</dbReference>
<evidence type="ECO:0008006" key="4">
    <source>
        <dbReference type="Google" id="ProtNLM"/>
    </source>
</evidence>
<dbReference type="ESTHER" id="xanp2-a7ipv4">
    <property type="family name" value="Duf_3141"/>
</dbReference>
<evidence type="ECO:0000313" key="3">
    <source>
        <dbReference type="Proteomes" id="UP000002417"/>
    </source>
</evidence>
<dbReference type="SUPFAM" id="SSF53474">
    <property type="entry name" value="alpha/beta-Hydrolases"/>
    <property type="match status" value="1"/>
</dbReference>
<dbReference type="Pfam" id="PF11339">
    <property type="entry name" value="DUF3141"/>
    <property type="match status" value="1"/>
</dbReference>
<dbReference type="EMBL" id="CP000782">
    <property type="protein sequence ID" value="ABS70050.1"/>
    <property type="molecule type" value="Genomic_DNA"/>
</dbReference>
<dbReference type="PhylomeDB" id="A7IPV4"/>
<dbReference type="AlphaFoldDB" id="A7IPV4"/>
<dbReference type="PANTHER" id="PTHR36837:SF2">
    <property type="entry name" value="POLY(3-HYDROXYALKANOATE) POLYMERASE SUBUNIT PHAC"/>
    <property type="match status" value="1"/>
</dbReference>
<dbReference type="InterPro" id="IPR051321">
    <property type="entry name" value="PHA/PHB_synthase"/>
</dbReference>
<geneLocation type="plasmid" evidence="2 3">
    <name>pXAUT01</name>
</geneLocation>
<dbReference type="InterPro" id="IPR024501">
    <property type="entry name" value="DUF3141"/>
</dbReference>
<protein>
    <recommendedName>
        <fullName evidence="4">DUF3141 domain-containing protein</fullName>
    </recommendedName>
</protein>
<accession>A7IPV4</accession>